<dbReference type="PANTHER" id="PTHR36503:SF1">
    <property type="entry name" value="BLR2520 PROTEIN"/>
    <property type="match status" value="1"/>
</dbReference>
<dbReference type="InterPro" id="IPR037523">
    <property type="entry name" value="VOC_core"/>
</dbReference>
<keyword evidence="3" id="KW-1185">Reference proteome</keyword>
<feature type="domain" description="VOC" evidence="1">
    <location>
        <begin position="5"/>
        <end position="127"/>
    </location>
</feature>
<evidence type="ECO:0000313" key="2">
    <source>
        <dbReference type="EMBL" id="GAA5152462.1"/>
    </source>
</evidence>
<dbReference type="InterPro" id="IPR004360">
    <property type="entry name" value="Glyas_Fos-R_dOase_dom"/>
</dbReference>
<sequence length="131" mass="14287">MTAFRTPQVVLFSPDVERAAAFYAALGFAEVFRTPADGPPIHVDVELGGYRLGLASERSTRDDHGLEPVVAGQRAAVVLWCDDVEAAYRRLQDAGARPVYPPAPWLGRLRIAWVEDPDGHLVQAVQHLADG</sequence>
<evidence type="ECO:0000313" key="3">
    <source>
        <dbReference type="Proteomes" id="UP001500221"/>
    </source>
</evidence>
<dbReference type="RefSeq" id="WP_345460941.1">
    <property type="nucleotide sequence ID" value="NZ_BAABKG010000004.1"/>
</dbReference>
<reference evidence="3" key="1">
    <citation type="journal article" date="2019" name="Int. J. Syst. Evol. Microbiol.">
        <title>The Global Catalogue of Microorganisms (GCM) 10K type strain sequencing project: providing services to taxonomists for standard genome sequencing and annotation.</title>
        <authorList>
            <consortium name="The Broad Institute Genomics Platform"/>
            <consortium name="The Broad Institute Genome Sequencing Center for Infectious Disease"/>
            <person name="Wu L."/>
            <person name="Ma J."/>
        </authorList>
    </citation>
    <scope>NUCLEOTIDE SEQUENCE [LARGE SCALE GENOMIC DNA]</scope>
    <source>
        <strain evidence="3">JCM 18459</strain>
    </source>
</reference>
<comment type="caution">
    <text evidence="2">The sequence shown here is derived from an EMBL/GenBank/DDBJ whole genome shotgun (WGS) entry which is preliminary data.</text>
</comment>
<dbReference type="InterPro" id="IPR029068">
    <property type="entry name" value="Glyas_Bleomycin-R_OHBP_Dase"/>
</dbReference>
<gene>
    <name evidence="2" type="ORF">GCM10023340_32810</name>
</gene>
<evidence type="ECO:0000259" key="1">
    <source>
        <dbReference type="PROSITE" id="PS51819"/>
    </source>
</evidence>
<proteinExistence type="predicted"/>
<dbReference type="Gene3D" id="3.10.180.10">
    <property type="entry name" value="2,3-Dihydroxybiphenyl 1,2-Dioxygenase, domain 1"/>
    <property type="match status" value="1"/>
</dbReference>
<dbReference type="SUPFAM" id="SSF54593">
    <property type="entry name" value="Glyoxalase/Bleomycin resistance protein/Dihydroxybiphenyl dioxygenase"/>
    <property type="match status" value="1"/>
</dbReference>
<dbReference type="PROSITE" id="PS51819">
    <property type="entry name" value="VOC"/>
    <property type="match status" value="1"/>
</dbReference>
<dbReference type="Proteomes" id="UP001500221">
    <property type="component" value="Unassembled WGS sequence"/>
</dbReference>
<name>A0ABP9PUM7_9ACTN</name>
<dbReference type="Pfam" id="PF00903">
    <property type="entry name" value="Glyoxalase"/>
    <property type="match status" value="1"/>
</dbReference>
<dbReference type="EMBL" id="BAABKG010000004">
    <property type="protein sequence ID" value="GAA5152462.1"/>
    <property type="molecule type" value="Genomic_DNA"/>
</dbReference>
<dbReference type="PANTHER" id="PTHR36503">
    <property type="entry name" value="BLR2520 PROTEIN"/>
    <property type="match status" value="1"/>
</dbReference>
<accession>A0ABP9PUM7</accession>
<organism evidence="2 3">
    <name type="scientific">Nocardioides marinquilinus</name>
    <dbReference type="NCBI Taxonomy" id="1210400"/>
    <lineage>
        <taxon>Bacteria</taxon>
        <taxon>Bacillati</taxon>
        <taxon>Actinomycetota</taxon>
        <taxon>Actinomycetes</taxon>
        <taxon>Propionibacteriales</taxon>
        <taxon>Nocardioidaceae</taxon>
        <taxon>Nocardioides</taxon>
    </lineage>
</organism>
<protein>
    <submittedName>
        <fullName evidence="2">VOC family protein</fullName>
    </submittedName>
</protein>